<feature type="non-terminal residue" evidence="7">
    <location>
        <position position="1"/>
    </location>
</feature>
<sequence>VNNKEFDIAIVGGGIVGLSSAYKLQLEFPELKIVVLEKEDELASHQSGRNSGVIHSGLYYKPESFKARNCIDGRKQLLDFAIQNQIAHDICGKIVLATNSFEASQLPTLQKNGEKNGLKGIEI</sequence>
<evidence type="ECO:0000256" key="1">
    <source>
        <dbReference type="ARBA" id="ARBA00001974"/>
    </source>
</evidence>
<comment type="similarity">
    <text evidence="5">Belongs to the L2HGDH family.</text>
</comment>
<name>A0A383AJA5_9ZZZZ</name>
<comment type="cofactor">
    <cofactor evidence="1">
        <name>FAD</name>
        <dbReference type="ChEBI" id="CHEBI:57692"/>
    </cofactor>
</comment>
<dbReference type="Pfam" id="PF01266">
    <property type="entry name" value="DAO"/>
    <property type="match status" value="1"/>
</dbReference>
<feature type="domain" description="FAD dependent oxidoreductase" evidence="6">
    <location>
        <begin position="7"/>
        <end position="114"/>
    </location>
</feature>
<dbReference type="AlphaFoldDB" id="A0A383AJA5"/>
<proteinExistence type="inferred from homology"/>
<evidence type="ECO:0000256" key="3">
    <source>
        <dbReference type="ARBA" id="ARBA00022827"/>
    </source>
</evidence>
<dbReference type="Gene3D" id="3.30.9.10">
    <property type="entry name" value="D-Amino Acid Oxidase, subunit A, domain 2"/>
    <property type="match status" value="1"/>
</dbReference>
<evidence type="ECO:0000256" key="5">
    <source>
        <dbReference type="ARBA" id="ARBA00037941"/>
    </source>
</evidence>
<protein>
    <recommendedName>
        <fullName evidence="6">FAD dependent oxidoreductase domain-containing protein</fullName>
    </recommendedName>
</protein>
<dbReference type="InterPro" id="IPR006076">
    <property type="entry name" value="FAD-dep_OxRdtase"/>
</dbReference>
<dbReference type="SUPFAM" id="SSF51905">
    <property type="entry name" value="FAD/NAD(P)-binding domain"/>
    <property type="match status" value="1"/>
</dbReference>
<reference evidence="7" key="1">
    <citation type="submission" date="2018-05" db="EMBL/GenBank/DDBJ databases">
        <authorList>
            <person name="Lanie J.A."/>
            <person name="Ng W.-L."/>
            <person name="Kazmierczak K.M."/>
            <person name="Andrzejewski T.M."/>
            <person name="Davidsen T.M."/>
            <person name="Wayne K.J."/>
            <person name="Tettelin H."/>
            <person name="Glass J.I."/>
            <person name="Rusch D."/>
            <person name="Podicherti R."/>
            <person name="Tsui H.-C.T."/>
            <person name="Winkler M.E."/>
        </authorList>
    </citation>
    <scope>NUCLEOTIDE SEQUENCE</scope>
</reference>
<dbReference type="Gene3D" id="3.50.50.60">
    <property type="entry name" value="FAD/NAD(P)-binding domain"/>
    <property type="match status" value="1"/>
</dbReference>
<accession>A0A383AJA5</accession>
<dbReference type="PANTHER" id="PTHR43104">
    <property type="entry name" value="L-2-HYDROXYGLUTARATE DEHYDROGENASE, MITOCHONDRIAL"/>
    <property type="match status" value="1"/>
</dbReference>
<dbReference type="GO" id="GO:0047545">
    <property type="term" value="F:(S)-2-hydroxyglutarate dehydrogenase activity"/>
    <property type="evidence" value="ECO:0007669"/>
    <property type="project" value="TreeGrafter"/>
</dbReference>
<dbReference type="InterPro" id="IPR036188">
    <property type="entry name" value="FAD/NAD-bd_sf"/>
</dbReference>
<gene>
    <name evidence="7" type="ORF">METZ01_LOCUS460042</name>
</gene>
<keyword evidence="4" id="KW-0560">Oxidoreductase</keyword>
<dbReference type="PANTHER" id="PTHR43104:SF2">
    <property type="entry name" value="L-2-HYDROXYGLUTARATE DEHYDROGENASE, MITOCHONDRIAL"/>
    <property type="match status" value="1"/>
</dbReference>
<feature type="non-terminal residue" evidence="7">
    <location>
        <position position="123"/>
    </location>
</feature>
<dbReference type="EMBL" id="UINC01192181">
    <property type="protein sequence ID" value="SVE07188.1"/>
    <property type="molecule type" value="Genomic_DNA"/>
</dbReference>
<organism evidence="7">
    <name type="scientific">marine metagenome</name>
    <dbReference type="NCBI Taxonomy" id="408172"/>
    <lineage>
        <taxon>unclassified sequences</taxon>
        <taxon>metagenomes</taxon>
        <taxon>ecological metagenomes</taxon>
    </lineage>
</organism>
<evidence type="ECO:0000259" key="6">
    <source>
        <dbReference type="Pfam" id="PF01266"/>
    </source>
</evidence>
<keyword evidence="3" id="KW-0274">FAD</keyword>
<evidence type="ECO:0000256" key="4">
    <source>
        <dbReference type="ARBA" id="ARBA00023002"/>
    </source>
</evidence>
<evidence type="ECO:0000256" key="2">
    <source>
        <dbReference type="ARBA" id="ARBA00022630"/>
    </source>
</evidence>
<evidence type="ECO:0000313" key="7">
    <source>
        <dbReference type="EMBL" id="SVE07188.1"/>
    </source>
</evidence>
<keyword evidence="2" id="KW-0285">Flavoprotein</keyword>